<evidence type="ECO:0000313" key="2">
    <source>
        <dbReference type="Proteomes" id="UP000620633"/>
    </source>
</evidence>
<organism evidence="1 2">
    <name type="scientific">Deinococcus knuensis</name>
    <dbReference type="NCBI Taxonomy" id="1837380"/>
    <lineage>
        <taxon>Bacteria</taxon>
        <taxon>Thermotogati</taxon>
        <taxon>Deinococcota</taxon>
        <taxon>Deinococci</taxon>
        <taxon>Deinococcales</taxon>
        <taxon>Deinococcaceae</taxon>
        <taxon>Deinococcus</taxon>
    </lineage>
</organism>
<keyword evidence="2" id="KW-1185">Reference proteome</keyword>
<accession>A0ABQ2SLQ2</accession>
<proteinExistence type="predicted"/>
<name>A0ABQ2SLQ2_9DEIO</name>
<dbReference type="Proteomes" id="UP000620633">
    <property type="component" value="Unassembled WGS sequence"/>
</dbReference>
<gene>
    <name evidence="1" type="ORF">GCM10008961_24190</name>
</gene>
<comment type="caution">
    <text evidence="1">The sequence shown here is derived from an EMBL/GenBank/DDBJ whole genome shotgun (WGS) entry which is preliminary data.</text>
</comment>
<protein>
    <submittedName>
        <fullName evidence="1">Uncharacterized protein</fullName>
    </submittedName>
</protein>
<dbReference type="EMBL" id="BMQO01000011">
    <property type="protein sequence ID" value="GGS31517.1"/>
    <property type="molecule type" value="Genomic_DNA"/>
</dbReference>
<reference evidence="2" key="1">
    <citation type="journal article" date="2019" name="Int. J. Syst. Evol. Microbiol.">
        <title>The Global Catalogue of Microorganisms (GCM) 10K type strain sequencing project: providing services to taxonomists for standard genome sequencing and annotation.</title>
        <authorList>
            <consortium name="The Broad Institute Genomics Platform"/>
            <consortium name="The Broad Institute Genome Sequencing Center for Infectious Disease"/>
            <person name="Wu L."/>
            <person name="Ma J."/>
        </authorList>
    </citation>
    <scope>NUCLEOTIDE SEQUENCE [LARGE SCALE GENOMIC DNA]</scope>
    <source>
        <strain evidence="2">JCM 31406</strain>
    </source>
</reference>
<sequence length="51" mass="5637">MIRTPIEWAARPAGSELSEWEQHAPPDVEAAGVVKFRIAGETDGSPYENRN</sequence>
<evidence type="ECO:0000313" key="1">
    <source>
        <dbReference type="EMBL" id="GGS31517.1"/>
    </source>
</evidence>